<reference evidence="2 3" key="1">
    <citation type="submission" date="2019-02" db="EMBL/GenBank/DDBJ databases">
        <title>Genome sequencing of the rare red list fungi Dentipellis fragilis.</title>
        <authorList>
            <person name="Buettner E."/>
            <person name="Kellner H."/>
        </authorList>
    </citation>
    <scope>NUCLEOTIDE SEQUENCE [LARGE SCALE GENOMIC DNA]</scope>
    <source>
        <strain evidence="2 3">DSM 105465</strain>
    </source>
</reference>
<dbReference type="EMBL" id="SEOQ01000326">
    <property type="protein sequence ID" value="TFY65602.1"/>
    <property type="molecule type" value="Genomic_DNA"/>
</dbReference>
<comment type="caution">
    <text evidence="2">The sequence shown here is derived from an EMBL/GenBank/DDBJ whole genome shotgun (WGS) entry which is preliminary data.</text>
</comment>
<dbReference type="Proteomes" id="UP000298327">
    <property type="component" value="Unassembled WGS sequence"/>
</dbReference>
<proteinExistence type="predicted"/>
<organism evidence="2 3">
    <name type="scientific">Dentipellis fragilis</name>
    <dbReference type="NCBI Taxonomy" id="205917"/>
    <lineage>
        <taxon>Eukaryota</taxon>
        <taxon>Fungi</taxon>
        <taxon>Dikarya</taxon>
        <taxon>Basidiomycota</taxon>
        <taxon>Agaricomycotina</taxon>
        <taxon>Agaricomycetes</taxon>
        <taxon>Russulales</taxon>
        <taxon>Hericiaceae</taxon>
        <taxon>Dentipellis</taxon>
    </lineage>
</organism>
<accession>A0A4Y9YTW3</accession>
<evidence type="ECO:0000313" key="2">
    <source>
        <dbReference type="EMBL" id="TFY65602.1"/>
    </source>
</evidence>
<name>A0A4Y9YTW3_9AGAM</name>
<keyword evidence="3" id="KW-1185">Reference proteome</keyword>
<gene>
    <name evidence="2" type="ORF">EVG20_g5486</name>
</gene>
<sequence length="173" mass="18681">MNPKADDAKVDLPKAGADISKIVKAGRRAHQTCGLSMRGPQSMGREVGASSCARAHATCPTRTLRVLLPTRLARPTSGDRSVADGAETHHPRHVHLCSRSRISTTEDGMQMLDTLRLRQPLKRHPSTTGSSAAKRTTMARLRFLDARSRALLATPAPHRMRTSHAPPAASPTC</sequence>
<evidence type="ECO:0000313" key="3">
    <source>
        <dbReference type="Proteomes" id="UP000298327"/>
    </source>
</evidence>
<dbReference type="AlphaFoldDB" id="A0A4Y9YTW3"/>
<evidence type="ECO:0000256" key="1">
    <source>
        <dbReference type="SAM" id="MobiDB-lite"/>
    </source>
</evidence>
<feature type="region of interest" description="Disordered" evidence="1">
    <location>
        <begin position="154"/>
        <end position="173"/>
    </location>
</feature>
<protein>
    <submittedName>
        <fullName evidence="2">Uncharacterized protein</fullName>
    </submittedName>
</protein>